<dbReference type="EMBL" id="BMLW01000011">
    <property type="protein sequence ID" value="GGP14216.1"/>
    <property type="molecule type" value="Genomic_DNA"/>
</dbReference>
<feature type="coiled-coil region" evidence="1">
    <location>
        <begin position="29"/>
        <end position="56"/>
    </location>
</feature>
<keyword evidence="3" id="KW-1185">Reference proteome</keyword>
<reference evidence="3" key="1">
    <citation type="journal article" date="2019" name="Int. J. Syst. Evol. Microbiol.">
        <title>The Global Catalogue of Microorganisms (GCM) 10K type strain sequencing project: providing services to taxonomists for standard genome sequencing and annotation.</title>
        <authorList>
            <consortium name="The Broad Institute Genomics Platform"/>
            <consortium name="The Broad Institute Genome Sequencing Center for Infectious Disease"/>
            <person name="Wu L."/>
            <person name="Ma J."/>
        </authorList>
    </citation>
    <scope>NUCLEOTIDE SEQUENCE [LARGE SCALE GENOMIC DNA]</scope>
    <source>
        <strain evidence="3">CGMCC 1.7693</strain>
    </source>
</reference>
<accession>A0ABQ2NZM3</accession>
<dbReference type="Proteomes" id="UP000641206">
    <property type="component" value="Unassembled WGS sequence"/>
</dbReference>
<sequence>MEEFAITRFTPEMFGYTDRGILKWQGMILADQTDALKKMESELTEIEGKEEMSEVEISQVLYRAFASDYPVAIQANILRNGSFYNDVICKVAGYGGNKIHLQIIDGREASCSLEEIRNIEMLDPLVWYNKRK</sequence>
<protein>
    <recommendedName>
        <fullName evidence="4">YolD-like protein</fullName>
    </recommendedName>
</protein>
<evidence type="ECO:0008006" key="4">
    <source>
        <dbReference type="Google" id="ProtNLM"/>
    </source>
</evidence>
<comment type="caution">
    <text evidence="2">The sequence shown here is derived from an EMBL/GenBank/DDBJ whole genome shotgun (WGS) entry which is preliminary data.</text>
</comment>
<organism evidence="2 3">
    <name type="scientific">Oceanobacillus neutriphilus</name>
    <dbReference type="NCBI Taxonomy" id="531815"/>
    <lineage>
        <taxon>Bacteria</taxon>
        <taxon>Bacillati</taxon>
        <taxon>Bacillota</taxon>
        <taxon>Bacilli</taxon>
        <taxon>Bacillales</taxon>
        <taxon>Bacillaceae</taxon>
        <taxon>Oceanobacillus</taxon>
    </lineage>
</organism>
<evidence type="ECO:0000313" key="2">
    <source>
        <dbReference type="EMBL" id="GGP14216.1"/>
    </source>
</evidence>
<keyword evidence="1" id="KW-0175">Coiled coil</keyword>
<dbReference type="RefSeq" id="WP_188736036.1">
    <property type="nucleotide sequence ID" value="NZ_BMLW01000011.1"/>
</dbReference>
<evidence type="ECO:0000313" key="3">
    <source>
        <dbReference type="Proteomes" id="UP000641206"/>
    </source>
</evidence>
<gene>
    <name evidence="2" type="ORF">GCM10011346_37440</name>
</gene>
<evidence type="ECO:0000256" key="1">
    <source>
        <dbReference type="SAM" id="Coils"/>
    </source>
</evidence>
<proteinExistence type="predicted"/>
<name>A0ABQ2NZM3_9BACI</name>